<evidence type="ECO:0000256" key="2">
    <source>
        <dbReference type="ARBA" id="ARBA00012512"/>
    </source>
</evidence>
<dbReference type="InterPro" id="IPR036774">
    <property type="entry name" value="ERV/ALR_sulphydryl_oxid_sf"/>
</dbReference>
<evidence type="ECO:0000256" key="5">
    <source>
        <dbReference type="ARBA" id="ARBA00023002"/>
    </source>
</evidence>
<evidence type="ECO:0000256" key="6">
    <source>
        <dbReference type="ARBA" id="ARBA00023157"/>
    </source>
</evidence>
<dbReference type="InterPro" id="IPR017905">
    <property type="entry name" value="ERV/ALR_sulphydryl_oxidase"/>
</dbReference>
<sequence length="205" mass="23487">MRVDSPRDHKRRTKKIYQRGGGSSIVVDPRIIAGTTPGRTQGKTQGRTQRKYHRDDYHSNNGMMTAIWGPPTWHMLHCISFNYPVEPTATEKRRYRAFVLNLRHVLPCGKCRKNLVKNFARLPLEQKHMASRDTFSRYIYDLHEVVNTMLGKKSALTYQDVRDTYENFRARCSTGATTGGVAGETGCVIPYNGRKQKCVLEIRPA</sequence>
<evidence type="ECO:0000259" key="8">
    <source>
        <dbReference type="PROSITE" id="PS51324"/>
    </source>
</evidence>
<organism evidence="9">
    <name type="scientific">viral metagenome</name>
    <dbReference type="NCBI Taxonomy" id="1070528"/>
    <lineage>
        <taxon>unclassified sequences</taxon>
        <taxon>metagenomes</taxon>
        <taxon>organismal metagenomes</taxon>
    </lineage>
</organism>
<reference evidence="9" key="1">
    <citation type="journal article" date="2020" name="Nature">
        <title>Giant virus diversity and host interactions through global metagenomics.</title>
        <authorList>
            <person name="Schulz F."/>
            <person name="Roux S."/>
            <person name="Paez-Espino D."/>
            <person name="Jungbluth S."/>
            <person name="Walsh D.A."/>
            <person name="Denef V.J."/>
            <person name="McMahon K.D."/>
            <person name="Konstantinidis K.T."/>
            <person name="Eloe-Fadrosh E.A."/>
            <person name="Kyrpides N.C."/>
            <person name="Woyke T."/>
        </authorList>
    </citation>
    <scope>NUCLEOTIDE SEQUENCE</scope>
    <source>
        <strain evidence="9">GVMAG-M-3300009068-24</strain>
    </source>
</reference>
<proteinExistence type="predicted"/>
<dbReference type="GO" id="GO:0005739">
    <property type="term" value="C:mitochondrion"/>
    <property type="evidence" value="ECO:0007669"/>
    <property type="project" value="TreeGrafter"/>
</dbReference>
<keyword evidence="6" id="KW-1015">Disulfide bond</keyword>
<evidence type="ECO:0000256" key="3">
    <source>
        <dbReference type="ARBA" id="ARBA00022630"/>
    </source>
</evidence>
<evidence type="ECO:0000256" key="4">
    <source>
        <dbReference type="ARBA" id="ARBA00022827"/>
    </source>
</evidence>
<dbReference type="Gene3D" id="1.20.120.310">
    <property type="entry name" value="ERV/ALR sulfhydryl oxidase domain"/>
    <property type="match status" value="1"/>
</dbReference>
<dbReference type="PANTHER" id="PTHR12645:SF0">
    <property type="entry name" value="FAD-LINKED SULFHYDRYL OXIDASE ALR"/>
    <property type="match status" value="1"/>
</dbReference>
<dbReference type="PROSITE" id="PS51324">
    <property type="entry name" value="ERV_ALR"/>
    <property type="match status" value="1"/>
</dbReference>
<dbReference type="InterPro" id="IPR039799">
    <property type="entry name" value="ALR/ERV"/>
</dbReference>
<dbReference type="SUPFAM" id="SSF69000">
    <property type="entry name" value="FAD-dependent thiol oxidase"/>
    <property type="match status" value="1"/>
</dbReference>
<dbReference type="PANTHER" id="PTHR12645">
    <property type="entry name" value="ALR/ERV"/>
    <property type="match status" value="1"/>
</dbReference>
<dbReference type="EC" id="1.8.3.2" evidence="2"/>
<feature type="domain" description="ERV/ALR sulfhydryl oxidase" evidence="8">
    <location>
        <begin position="61"/>
        <end position="165"/>
    </location>
</feature>
<evidence type="ECO:0000256" key="1">
    <source>
        <dbReference type="ARBA" id="ARBA00001974"/>
    </source>
</evidence>
<dbReference type="EMBL" id="MN738882">
    <property type="protein sequence ID" value="QHT29782.1"/>
    <property type="molecule type" value="Genomic_DNA"/>
</dbReference>
<dbReference type="GO" id="GO:0016971">
    <property type="term" value="F:flavin-dependent sulfhydryl oxidase activity"/>
    <property type="evidence" value="ECO:0007669"/>
    <property type="project" value="InterPro"/>
</dbReference>
<evidence type="ECO:0000256" key="7">
    <source>
        <dbReference type="SAM" id="MobiDB-lite"/>
    </source>
</evidence>
<accession>A0A6C0EM31</accession>
<comment type="cofactor">
    <cofactor evidence="1">
        <name>FAD</name>
        <dbReference type="ChEBI" id="CHEBI:57692"/>
    </cofactor>
</comment>
<evidence type="ECO:0000313" key="9">
    <source>
        <dbReference type="EMBL" id="QHT29782.1"/>
    </source>
</evidence>
<keyword evidence="5" id="KW-0560">Oxidoreductase</keyword>
<feature type="region of interest" description="Disordered" evidence="7">
    <location>
        <begin position="33"/>
        <end position="56"/>
    </location>
</feature>
<protein>
    <recommendedName>
        <fullName evidence="2">thiol oxidase</fullName>
        <ecNumber evidence="2">1.8.3.2</ecNumber>
    </recommendedName>
</protein>
<dbReference type="Pfam" id="PF04777">
    <property type="entry name" value="Evr1_Alr"/>
    <property type="match status" value="1"/>
</dbReference>
<name>A0A6C0EM31_9ZZZZ</name>
<keyword evidence="4" id="KW-0274">FAD</keyword>
<feature type="compositionally biased region" description="Polar residues" evidence="7">
    <location>
        <begin position="37"/>
        <end position="47"/>
    </location>
</feature>
<dbReference type="AlphaFoldDB" id="A0A6C0EM31"/>
<dbReference type="GO" id="GO:0050660">
    <property type="term" value="F:flavin adenine dinucleotide binding"/>
    <property type="evidence" value="ECO:0007669"/>
    <property type="project" value="TreeGrafter"/>
</dbReference>
<keyword evidence="3" id="KW-0285">Flavoprotein</keyword>